<proteinExistence type="predicted"/>
<dbReference type="EMBL" id="LAZR01040201">
    <property type="protein sequence ID" value="KKL15084.1"/>
    <property type="molecule type" value="Genomic_DNA"/>
</dbReference>
<name>A0A0F9AZM7_9ZZZZ</name>
<evidence type="ECO:0000313" key="2">
    <source>
        <dbReference type="EMBL" id="KKL15084.1"/>
    </source>
</evidence>
<sequence>VDDVYGAITDCGGTNFDGVDFANVIGQTLAPDDGDGPGSMNGGPDEITCTFQAQAPSTPETAVTDVITVEVVDEQENTADDSDDATIRTLPQEVLPAPTPTAVLPQVLPPTGGLGSLSEDASTLILLALLGLTLIGGSAWMIWSNRRWDNRRGGRS</sequence>
<keyword evidence="1" id="KW-1133">Transmembrane helix</keyword>
<accession>A0A0F9AZM7</accession>
<organism evidence="2">
    <name type="scientific">marine sediment metagenome</name>
    <dbReference type="NCBI Taxonomy" id="412755"/>
    <lineage>
        <taxon>unclassified sequences</taxon>
        <taxon>metagenomes</taxon>
        <taxon>ecological metagenomes</taxon>
    </lineage>
</organism>
<keyword evidence="1" id="KW-0812">Transmembrane</keyword>
<feature type="transmembrane region" description="Helical" evidence="1">
    <location>
        <begin position="124"/>
        <end position="143"/>
    </location>
</feature>
<reference evidence="2" key="1">
    <citation type="journal article" date="2015" name="Nature">
        <title>Complex archaea that bridge the gap between prokaryotes and eukaryotes.</title>
        <authorList>
            <person name="Spang A."/>
            <person name="Saw J.H."/>
            <person name="Jorgensen S.L."/>
            <person name="Zaremba-Niedzwiedzka K."/>
            <person name="Martijn J."/>
            <person name="Lind A.E."/>
            <person name="van Eijk R."/>
            <person name="Schleper C."/>
            <person name="Guy L."/>
            <person name="Ettema T.J."/>
        </authorList>
    </citation>
    <scope>NUCLEOTIDE SEQUENCE</scope>
</reference>
<gene>
    <name evidence="2" type="ORF">LCGC14_2509140</name>
</gene>
<evidence type="ECO:0000256" key="1">
    <source>
        <dbReference type="SAM" id="Phobius"/>
    </source>
</evidence>
<dbReference type="AlphaFoldDB" id="A0A0F9AZM7"/>
<protein>
    <submittedName>
        <fullName evidence="2">Uncharacterized protein</fullName>
    </submittedName>
</protein>
<keyword evidence="1" id="KW-0472">Membrane</keyword>
<feature type="non-terminal residue" evidence="2">
    <location>
        <position position="1"/>
    </location>
</feature>
<comment type="caution">
    <text evidence="2">The sequence shown here is derived from an EMBL/GenBank/DDBJ whole genome shotgun (WGS) entry which is preliminary data.</text>
</comment>